<dbReference type="AlphaFoldDB" id="A0A8A1L7P0"/>
<accession>A0A8A1L7P0</accession>
<proteinExistence type="predicted"/>
<dbReference type="VEuPathDB" id="FungiDB:I7I53_09955"/>
<evidence type="ECO:0000313" key="1">
    <source>
        <dbReference type="EMBL" id="QSS49561.1"/>
    </source>
</evidence>
<protein>
    <submittedName>
        <fullName evidence="1">Uncharacterized protein</fullName>
    </submittedName>
</protein>
<reference evidence="1" key="1">
    <citation type="submission" date="2021-01" db="EMBL/GenBank/DDBJ databases">
        <title>Chromosome-level genome assembly of a human fungal pathogen reveals clustering of transcriptionally co-regulated genes.</title>
        <authorList>
            <person name="Voorhies M."/>
            <person name="Cohen S."/>
            <person name="Shea T.P."/>
            <person name="Petrus S."/>
            <person name="Munoz J.F."/>
            <person name="Poplawski S."/>
            <person name="Goldman W.E."/>
            <person name="Michael T."/>
            <person name="Cuomo C.A."/>
            <person name="Sil A."/>
            <person name="Beyhan S."/>
        </authorList>
    </citation>
    <scope>NUCLEOTIDE SEQUENCE</scope>
    <source>
        <strain evidence="1">H88</strain>
    </source>
</reference>
<name>A0A8A1L7P0_AJEC8</name>
<dbReference type="Proteomes" id="UP000663419">
    <property type="component" value="Chromosome 1"/>
</dbReference>
<sequence length="163" mass="19134">MRPSIYHYHLIFYASQSIHSFLPTKCFIHRTIQRLLQRLTDNLFTVVLSIHEDCVRCLLFRPFQSHVILELRQPNTFVYSIDSGNKFVIRHQESCTTFNCFSRTISRNEHLSVNSPFSVKDPLYYFQVLFDCPVWRPIYIRPSPSSRKLALCAKLCQVACDGV</sequence>
<evidence type="ECO:0000313" key="2">
    <source>
        <dbReference type="Proteomes" id="UP000663419"/>
    </source>
</evidence>
<organism evidence="1 2">
    <name type="scientific">Ajellomyces capsulatus (strain H88)</name>
    <name type="common">Darling's disease fungus</name>
    <name type="synonym">Histoplasma capsulatum</name>
    <dbReference type="NCBI Taxonomy" id="544711"/>
    <lineage>
        <taxon>Eukaryota</taxon>
        <taxon>Fungi</taxon>
        <taxon>Dikarya</taxon>
        <taxon>Ascomycota</taxon>
        <taxon>Pezizomycotina</taxon>
        <taxon>Eurotiomycetes</taxon>
        <taxon>Eurotiomycetidae</taxon>
        <taxon>Onygenales</taxon>
        <taxon>Ajellomycetaceae</taxon>
        <taxon>Histoplasma</taxon>
    </lineage>
</organism>
<dbReference type="EMBL" id="CP069102">
    <property type="protein sequence ID" value="QSS49561.1"/>
    <property type="molecule type" value="Genomic_DNA"/>
</dbReference>
<gene>
    <name evidence="1" type="ORF">I7I53_09955</name>
</gene>